<name>A0A1S6GLA4_9MAXI</name>
<accession>A0A1S6GLA4</accession>
<dbReference type="AlphaFoldDB" id="A0A1S6GLA4"/>
<sequence>MTRKFLALQTMITTSALGGRLFPVVSSLPRRNLISPLLHRTVKMESLPWSEPHPVVQYLTMGEMPVLARATSG</sequence>
<protein>
    <submittedName>
        <fullName evidence="1">Uncharacterized protein</fullName>
    </submittedName>
</protein>
<dbReference type="EMBL" id="KY314208">
    <property type="protein sequence ID" value="AQS22642.1"/>
    <property type="molecule type" value="mRNA"/>
</dbReference>
<proteinExistence type="evidence at transcript level"/>
<organism evidence="1">
    <name type="scientific">Pseudodiaptomus poplesia</name>
    <dbReference type="NCBI Taxonomy" id="213370"/>
    <lineage>
        <taxon>Eukaryota</taxon>
        <taxon>Metazoa</taxon>
        <taxon>Ecdysozoa</taxon>
        <taxon>Arthropoda</taxon>
        <taxon>Crustacea</taxon>
        <taxon>Multicrustacea</taxon>
        <taxon>Hexanauplia</taxon>
        <taxon>Copepoda</taxon>
        <taxon>Calanoida</taxon>
        <taxon>Pseudodiaptomidae</taxon>
        <taxon>Pseudodiaptomus</taxon>
    </lineage>
</organism>
<reference evidence="1" key="1">
    <citation type="journal article" date="2017" name="Aquat. Toxicol.">
        <title>Spliced leader-based analyses reveal the effects of polycyclic aromatic hydrocarbons on gene expression in the copepod Pseudodiaptomus poplesia.</title>
        <authorList>
            <person name="Zhuang Y."/>
            <person name="Yang F."/>
            <person name="Xu D."/>
            <person name="Chen H."/>
            <person name="Zhang H."/>
            <person name="Liu G."/>
        </authorList>
    </citation>
    <scope>NUCLEOTIDE SEQUENCE</scope>
</reference>
<evidence type="ECO:0000313" key="1">
    <source>
        <dbReference type="EMBL" id="AQS22642.1"/>
    </source>
</evidence>